<keyword evidence="2" id="KW-0812">Transmembrane</keyword>
<evidence type="ECO:0000313" key="4">
    <source>
        <dbReference type="Proteomes" id="UP000639772"/>
    </source>
</evidence>
<feature type="region of interest" description="Disordered" evidence="1">
    <location>
        <begin position="225"/>
        <end position="277"/>
    </location>
</feature>
<dbReference type="OrthoDB" id="676522at2759"/>
<dbReference type="Proteomes" id="UP000639772">
    <property type="component" value="Chromosome 1"/>
</dbReference>
<gene>
    <name evidence="3" type="ORF">HPP92_001631</name>
</gene>
<reference evidence="3 4" key="1">
    <citation type="journal article" date="2020" name="Nat. Food">
        <title>A phased Vanilla planifolia genome enables genetic improvement of flavour and production.</title>
        <authorList>
            <person name="Hasing T."/>
            <person name="Tang H."/>
            <person name="Brym M."/>
            <person name="Khazi F."/>
            <person name="Huang T."/>
            <person name="Chambers A.H."/>
        </authorList>
    </citation>
    <scope>NUCLEOTIDE SEQUENCE [LARGE SCALE GENOMIC DNA]</scope>
    <source>
        <tissue evidence="3">Leaf</tissue>
    </source>
</reference>
<name>A0A835S048_VANPL</name>
<organism evidence="3 4">
    <name type="scientific">Vanilla planifolia</name>
    <name type="common">Vanilla</name>
    <dbReference type="NCBI Taxonomy" id="51239"/>
    <lineage>
        <taxon>Eukaryota</taxon>
        <taxon>Viridiplantae</taxon>
        <taxon>Streptophyta</taxon>
        <taxon>Embryophyta</taxon>
        <taxon>Tracheophyta</taxon>
        <taxon>Spermatophyta</taxon>
        <taxon>Magnoliopsida</taxon>
        <taxon>Liliopsida</taxon>
        <taxon>Asparagales</taxon>
        <taxon>Orchidaceae</taxon>
        <taxon>Vanilloideae</taxon>
        <taxon>Vanilleae</taxon>
        <taxon>Vanilla</taxon>
    </lineage>
</organism>
<keyword evidence="2" id="KW-1133">Transmembrane helix</keyword>
<feature type="compositionally biased region" description="Basic and acidic residues" evidence="1">
    <location>
        <begin position="59"/>
        <end position="68"/>
    </location>
</feature>
<feature type="compositionally biased region" description="Polar residues" evidence="1">
    <location>
        <begin position="694"/>
        <end position="703"/>
    </location>
</feature>
<keyword evidence="2" id="KW-0472">Membrane</keyword>
<feature type="compositionally biased region" description="Polar residues" evidence="1">
    <location>
        <begin position="69"/>
        <end position="83"/>
    </location>
</feature>
<dbReference type="PANTHER" id="PTHR34775">
    <property type="entry name" value="TRANSMEMBRANE PROTEIN"/>
    <property type="match status" value="1"/>
</dbReference>
<sequence length="739" mass="81420">MASTRSPSPNPSRPSSPNTKSIENKSARHKSGALNPSTPCSGSEIPLRNSVSKSPRGSFEQKENERDSIWSSTARARSSSVNSCKGMKGFMAPTISASSKVAANTPRKTILLERNEDSIDSRRASVEEIKPKSVVVSDSEEISLRNRQRIQSFSYSRSHHQPAVTHSPSFSHDGPTESDPSLPPYDPMTNYLSPRPRFLHYKPKPRAEQNKDFLEDFAVVGDGRRLEDSFSSSDGSEDSSDYNEGAQSSPTVKEQVTNSSVMKSLGAHLPDQPKPKTYNSRTKLFARSKLIPILWLLIIASFSLPMIDSPILTPSMIKHESIGKLGGLHIMHLKGFLAVAGRNLQGIASRMSHWPMHLNAILTTSLSSTKEIEMACSTNTTVSTSVVQNVDMDFCYNSELELPGQNDPVDDPGEVCKIEFSVDVVDGDVKLWKREKDNFPTYEEGHISFDDLGEKIDKAMSEDVDGKGHLEQVPIELGDEDSSPMNTGEIDSSIGSIVDNQINFMYKEGHESFTAPGLESGKMEEQSEDIDIAISDEVDVGGHPTGFEMVQSHFNNKEDSGESIDLSIETQIMDRKVSTEGHSPVFADTRLMFAVLGMLAVLSLATALIFLFMKKKKTWIASDDIVPYNNTRSVSGNAKRSRNGDYSPYHDLTEVMGDSGPIEMSSSLNTNLSLSQQMRKTTPTHEIMQRRESAVSSSTSYGSFTALEKLSSKKGSKDEEVMTPVRRSSRIRNHQVTSP</sequence>
<feature type="region of interest" description="Disordered" evidence="1">
    <location>
        <begin position="1"/>
        <end position="85"/>
    </location>
</feature>
<feature type="region of interest" description="Disordered" evidence="1">
    <location>
        <begin position="677"/>
        <end position="739"/>
    </location>
</feature>
<dbReference type="EMBL" id="JADCNM010000001">
    <property type="protein sequence ID" value="KAG0501559.1"/>
    <property type="molecule type" value="Genomic_DNA"/>
</dbReference>
<feature type="region of interest" description="Disordered" evidence="1">
    <location>
        <begin position="152"/>
        <end position="205"/>
    </location>
</feature>
<evidence type="ECO:0000256" key="1">
    <source>
        <dbReference type="SAM" id="MobiDB-lite"/>
    </source>
</evidence>
<comment type="caution">
    <text evidence="3">The sequence shown here is derived from an EMBL/GenBank/DDBJ whole genome shotgun (WGS) entry which is preliminary data.</text>
</comment>
<dbReference type="PANTHER" id="PTHR34775:SF4">
    <property type="entry name" value="TRANSMEMBRANE PROTEIN"/>
    <property type="match status" value="1"/>
</dbReference>
<evidence type="ECO:0000313" key="3">
    <source>
        <dbReference type="EMBL" id="KAG0501559.1"/>
    </source>
</evidence>
<proteinExistence type="predicted"/>
<feature type="transmembrane region" description="Helical" evidence="2">
    <location>
        <begin position="591"/>
        <end position="612"/>
    </location>
</feature>
<accession>A0A835S048</accession>
<protein>
    <submittedName>
        <fullName evidence="3">Uncharacterized protein</fullName>
    </submittedName>
</protein>
<evidence type="ECO:0000256" key="2">
    <source>
        <dbReference type="SAM" id="Phobius"/>
    </source>
</evidence>
<feature type="compositionally biased region" description="Polar residues" evidence="1">
    <location>
        <begin position="245"/>
        <end position="262"/>
    </location>
</feature>
<dbReference type="AlphaFoldDB" id="A0A835S048"/>